<evidence type="ECO:0000256" key="14">
    <source>
        <dbReference type="ARBA" id="ARBA00051245"/>
    </source>
</evidence>
<comment type="subcellular location">
    <subcellularLocation>
        <location evidence="1">Cell membrane</location>
        <topology evidence="1">Multi-pass membrane protein</topology>
    </subcellularLocation>
</comment>
<evidence type="ECO:0000256" key="1">
    <source>
        <dbReference type="ARBA" id="ARBA00004651"/>
    </source>
</evidence>
<dbReference type="Pfam" id="PF02706">
    <property type="entry name" value="Wzz"/>
    <property type="match status" value="1"/>
</dbReference>
<name>A0A839E661_9MICO</name>
<dbReference type="GO" id="GO:0004715">
    <property type="term" value="F:non-membrane spanning protein tyrosine kinase activity"/>
    <property type="evidence" value="ECO:0007669"/>
    <property type="project" value="UniProtKB-EC"/>
</dbReference>
<dbReference type="EC" id="2.7.10.2" evidence="4"/>
<dbReference type="FunFam" id="3.40.50.300:FF:000527">
    <property type="entry name" value="Tyrosine-protein kinase etk"/>
    <property type="match status" value="1"/>
</dbReference>
<keyword evidence="10" id="KW-0067">ATP-binding</keyword>
<dbReference type="PANTHER" id="PTHR32309:SF13">
    <property type="entry name" value="FERRIC ENTEROBACTIN TRANSPORT PROTEIN FEPE"/>
    <property type="match status" value="1"/>
</dbReference>
<dbReference type="InterPro" id="IPR027417">
    <property type="entry name" value="P-loop_NTPase"/>
</dbReference>
<evidence type="ECO:0000256" key="15">
    <source>
        <dbReference type="SAM" id="Phobius"/>
    </source>
</evidence>
<protein>
    <recommendedName>
        <fullName evidence="4">non-specific protein-tyrosine kinase</fullName>
        <ecNumber evidence="4">2.7.10.2</ecNumber>
    </recommendedName>
</protein>
<dbReference type="InterPro" id="IPR005702">
    <property type="entry name" value="Wzc-like_C"/>
</dbReference>
<comment type="similarity">
    <text evidence="3">Belongs to the CpsD/CapB family.</text>
</comment>
<evidence type="ECO:0000256" key="6">
    <source>
        <dbReference type="ARBA" id="ARBA00022679"/>
    </source>
</evidence>
<dbReference type="CDD" id="cd05387">
    <property type="entry name" value="BY-kinase"/>
    <property type="match status" value="1"/>
</dbReference>
<dbReference type="InterPro" id="IPR050445">
    <property type="entry name" value="Bact_polysacc_biosynth/exp"/>
</dbReference>
<dbReference type="Pfam" id="PF10609">
    <property type="entry name" value="ParA"/>
    <property type="match status" value="1"/>
</dbReference>
<organism evidence="17 18">
    <name type="scientific">Microcella alkalica</name>
    <dbReference type="NCBI Taxonomy" id="355930"/>
    <lineage>
        <taxon>Bacteria</taxon>
        <taxon>Bacillati</taxon>
        <taxon>Actinomycetota</taxon>
        <taxon>Actinomycetes</taxon>
        <taxon>Micrococcales</taxon>
        <taxon>Microbacteriaceae</taxon>
        <taxon>Microcella</taxon>
    </lineage>
</organism>
<evidence type="ECO:0000256" key="4">
    <source>
        <dbReference type="ARBA" id="ARBA00011903"/>
    </source>
</evidence>
<dbReference type="PANTHER" id="PTHR32309">
    <property type="entry name" value="TYROSINE-PROTEIN KINASE"/>
    <property type="match status" value="1"/>
</dbReference>
<evidence type="ECO:0000256" key="10">
    <source>
        <dbReference type="ARBA" id="ARBA00022840"/>
    </source>
</evidence>
<keyword evidence="9" id="KW-0418">Kinase</keyword>
<keyword evidence="7 15" id="KW-0812">Transmembrane</keyword>
<comment type="caution">
    <text evidence="17">The sequence shown here is derived from an EMBL/GenBank/DDBJ whole genome shotgun (WGS) entry which is preliminary data.</text>
</comment>
<dbReference type="Gene3D" id="3.40.50.300">
    <property type="entry name" value="P-loop containing nucleotide triphosphate hydrolases"/>
    <property type="match status" value="1"/>
</dbReference>
<accession>A0A839E661</accession>
<evidence type="ECO:0000256" key="5">
    <source>
        <dbReference type="ARBA" id="ARBA00022475"/>
    </source>
</evidence>
<dbReference type="GO" id="GO:0005524">
    <property type="term" value="F:ATP binding"/>
    <property type="evidence" value="ECO:0007669"/>
    <property type="project" value="UniProtKB-KW"/>
</dbReference>
<evidence type="ECO:0000313" key="17">
    <source>
        <dbReference type="EMBL" id="MBA8848159.1"/>
    </source>
</evidence>
<evidence type="ECO:0000256" key="3">
    <source>
        <dbReference type="ARBA" id="ARBA00007316"/>
    </source>
</evidence>
<evidence type="ECO:0000256" key="2">
    <source>
        <dbReference type="ARBA" id="ARBA00006683"/>
    </source>
</evidence>
<evidence type="ECO:0000259" key="16">
    <source>
        <dbReference type="Pfam" id="PF02706"/>
    </source>
</evidence>
<dbReference type="EMBL" id="JACGWX010000004">
    <property type="protein sequence ID" value="MBA8848159.1"/>
    <property type="molecule type" value="Genomic_DNA"/>
</dbReference>
<dbReference type="InterPro" id="IPR003856">
    <property type="entry name" value="LPS_length_determ_N"/>
</dbReference>
<evidence type="ECO:0000256" key="13">
    <source>
        <dbReference type="ARBA" id="ARBA00023137"/>
    </source>
</evidence>
<dbReference type="SUPFAM" id="SSF52540">
    <property type="entry name" value="P-loop containing nucleoside triphosphate hydrolases"/>
    <property type="match status" value="1"/>
</dbReference>
<reference evidence="17 18" key="1">
    <citation type="submission" date="2020-07" db="EMBL/GenBank/DDBJ databases">
        <title>Sequencing the genomes of 1000 actinobacteria strains.</title>
        <authorList>
            <person name="Klenk H.-P."/>
        </authorList>
    </citation>
    <scope>NUCLEOTIDE SEQUENCE [LARGE SCALE GENOMIC DNA]</scope>
    <source>
        <strain evidence="17 18">DSM 19663</strain>
    </source>
</reference>
<evidence type="ECO:0000313" key="18">
    <source>
        <dbReference type="Proteomes" id="UP000585905"/>
    </source>
</evidence>
<evidence type="ECO:0000256" key="11">
    <source>
        <dbReference type="ARBA" id="ARBA00022989"/>
    </source>
</evidence>
<keyword evidence="11 15" id="KW-1133">Transmembrane helix</keyword>
<dbReference type="GO" id="GO:0042802">
    <property type="term" value="F:identical protein binding"/>
    <property type="evidence" value="ECO:0007669"/>
    <property type="project" value="UniProtKB-ARBA"/>
</dbReference>
<evidence type="ECO:0000256" key="9">
    <source>
        <dbReference type="ARBA" id="ARBA00022777"/>
    </source>
</evidence>
<keyword evidence="12 15" id="KW-0472">Membrane</keyword>
<dbReference type="InterPro" id="IPR033756">
    <property type="entry name" value="YlxH/NBP35"/>
</dbReference>
<keyword evidence="5" id="KW-1003">Cell membrane</keyword>
<comment type="similarity">
    <text evidence="2">Belongs to the CpsC/CapA family.</text>
</comment>
<evidence type="ECO:0000256" key="7">
    <source>
        <dbReference type="ARBA" id="ARBA00022692"/>
    </source>
</evidence>
<comment type="catalytic activity">
    <reaction evidence="14">
        <text>L-tyrosyl-[protein] + ATP = O-phospho-L-tyrosyl-[protein] + ADP + H(+)</text>
        <dbReference type="Rhea" id="RHEA:10596"/>
        <dbReference type="Rhea" id="RHEA-COMP:10136"/>
        <dbReference type="Rhea" id="RHEA-COMP:20101"/>
        <dbReference type="ChEBI" id="CHEBI:15378"/>
        <dbReference type="ChEBI" id="CHEBI:30616"/>
        <dbReference type="ChEBI" id="CHEBI:46858"/>
        <dbReference type="ChEBI" id="CHEBI:61978"/>
        <dbReference type="ChEBI" id="CHEBI:456216"/>
        <dbReference type="EC" id="2.7.10.2"/>
    </reaction>
</comment>
<evidence type="ECO:0000256" key="8">
    <source>
        <dbReference type="ARBA" id="ARBA00022741"/>
    </source>
</evidence>
<feature type="transmembrane region" description="Helical" evidence="15">
    <location>
        <begin position="171"/>
        <end position="192"/>
    </location>
</feature>
<keyword evidence="8" id="KW-0547">Nucleotide-binding</keyword>
<dbReference type="AlphaFoldDB" id="A0A839E661"/>
<sequence>MELADYLRILRKRWLVILVLTLVGIAAAATATLLTTPQFRATTQVFVFVPSTGTAGDLAQGGSFAQNQVRSYAEAVNTPRVLEDVVASLGIDETAEELGESVTAEAPLNTVNIEISVVRESPTEAAEIANATTTSFRAVIDDITSGQVSVSVLRDASVPQEPISPNTNLNLALGLLIGLAVGVGLAVLLEVLDTRIRGQRDVEALTTAPIIGGIAYDPSAVKRPLIVHDDPHSPRAEAFRTLRTNLQFLDIEPGARSFVVTSSVPAEGKSTTSANLAIALADSGARVVIIDGDLRRPKLAEYMGLEGAVGLTDVLIQRVSLADALQPWGRRGLTVLPAGSVPPNPSELLGSRAMQSLVHALEQEFDVVIIDMPPLLPVTDAALVSKMTKGALVVAAAGKTDRGELQGAIAALENVGAKVSGVIITMLPTKGPDAYGYGRYGYGGYGYTAEAGSASAETKRRKKAARR</sequence>
<feature type="domain" description="Polysaccharide chain length determinant N-terminal" evidence="16">
    <location>
        <begin position="2"/>
        <end position="88"/>
    </location>
</feature>
<dbReference type="GO" id="GO:0005886">
    <property type="term" value="C:plasma membrane"/>
    <property type="evidence" value="ECO:0007669"/>
    <property type="project" value="UniProtKB-SubCell"/>
</dbReference>
<keyword evidence="18" id="KW-1185">Reference proteome</keyword>
<evidence type="ECO:0000256" key="12">
    <source>
        <dbReference type="ARBA" id="ARBA00023136"/>
    </source>
</evidence>
<keyword evidence="13" id="KW-0829">Tyrosine-protein kinase</keyword>
<gene>
    <name evidence="17" type="ORF">FHX53_001758</name>
</gene>
<keyword evidence="6" id="KW-0808">Transferase</keyword>
<proteinExistence type="inferred from homology"/>
<dbReference type="RefSeq" id="WP_182490967.1">
    <property type="nucleotide sequence ID" value="NZ_BAAAOV010000016.1"/>
</dbReference>
<dbReference type="Proteomes" id="UP000585905">
    <property type="component" value="Unassembled WGS sequence"/>
</dbReference>
<dbReference type="NCBIfam" id="TIGR01007">
    <property type="entry name" value="eps_fam"/>
    <property type="match status" value="1"/>
</dbReference>